<dbReference type="GO" id="GO:0005886">
    <property type="term" value="C:plasma membrane"/>
    <property type="evidence" value="ECO:0007669"/>
    <property type="project" value="TreeGrafter"/>
</dbReference>
<evidence type="ECO:0000256" key="1">
    <source>
        <dbReference type="ARBA" id="ARBA00004141"/>
    </source>
</evidence>
<evidence type="ECO:0000313" key="10">
    <source>
        <dbReference type="EMBL" id="MCU7693347.1"/>
    </source>
</evidence>
<dbReference type="SMART" id="SM01091">
    <property type="entry name" value="CorC_HlyC"/>
    <property type="match status" value="1"/>
</dbReference>
<dbReference type="SUPFAM" id="SSF56176">
    <property type="entry name" value="FAD-binding/transporter-associated domain-like"/>
    <property type="match status" value="1"/>
</dbReference>
<comment type="caution">
    <text evidence="10">The sequence shown here is derived from an EMBL/GenBank/DDBJ whole genome shotgun (WGS) entry which is preliminary data.</text>
</comment>
<keyword evidence="4 8" id="KW-1133">Transmembrane helix</keyword>
<dbReference type="InterPro" id="IPR016169">
    <property type="entry name" value="FAD-bd_PCMH_sub2"/>
</dbReference>
<evidence type="ECO:0000256" key="7">
    <source>
        <dbReference type="PROSITE-ProRule" id="PRU00703"/>
    </source>
</evidence>
<keyword evidence="11" id="KW-1185">Reference proteome</keyword>
<dbReference type="Pfam" id="PF01595">
    <property type="entry name" value="CNNM"/>
    <property type="match status" value="1"/>
</dbReference>
<dbReference type="AlphaFoldDB" id="A0AAE3IPC2"/>
<protein>
    <submittedName>
        <fullName evidence="10">Hemolysin family protein</fullName>
    </submittedName>
</protein>
<dbReference type="PROSITE" id="PS51371">
    <property type="entry name" value="CBS"/>
    <property type="match status" value="1"/>
</dbReference>
<dbReference type="Gene3D" id="3.30.465.10">
    <property type="match status" value="1"/>
</dbReference>
<dbReference type="Pfam" id="PF03471">
    <property type="entry name" value="CorC_HlyC"/>
    <property type="match status" value="1"/>
</dbReference>
<dbReference type="Gene3D" id="3.10.580.10">
    <property type="entry name" value="CBS-domain"/>
    <property type="match status" value="1"/>
</dbReference>
<keyword evidence="5 7" id="KW-0129">CBS domain</keyword>
<keyword evidence="2 8" id="KW-0812">Transmembrane</keyword>
<name>A0AAE3IPC2_9BACT</name>
<evidence type="ECO:0000256" key="3">
    <source>
        <dbReference type="ARBA" id="ARBA00022737"/>
    </source>
</evidence>
<dbReference type="GO" id="GO:0050660">
    <property type="term" value="F:flavin adenine dinucleotide binding"/>
    <property type="evidence" value="ECO:0007669"/>
    <property type="project" value="InterPro"/>
</dbReference>
<dbReference type="RefSeq" id="WP_263036833.1">
    <property type="nucleotide sequence ID" value="NZ_JAOTPL010000002.1"/>
</dbReference>
<dbReference type="InterPro" id="IPR036318">
    <property type="entry name" value="FAD-bd_PCMH-like_sf"/>
</dbReference>
<dbReference type="SUPFAM" id="SSF54631">
    <property type="entry name" value="CBS-domain pair"/>
    <property type="match status" value="1"/>
</dbReference>
<evidence type="ECO:0000313" key="11">
    <source>
        <dbReference type="Proteomes" id="UP001209317"/>
    </source>
</evidence>
<dbReference type="InterPro" id="IPR000644">
    <property type="entry name" value="CBS_dom"/>
</dbReference>
<keyword evidence="3" id="KW-0677">Repeat</keyword>
<dbReference type="InterPro" id="IPR046342">
    <property type="entry name" value="CBS_dom_sf"/>
</dbReference>
<evidence type="ECO:0000256" key="4">
    <source>
        <dbReference type="ARBA" id="ARBA00022989"/>
    </source>
</evidence>
<keyword evidence="6 8" id="KW-0472">Membrane</keyword>
<dbReference type="PANTHER" id="PTHR22777:SF17">
    <property type="entry name" value="UPF0053 PROTEIN SLL0260"/>
    <property type="match status" value="1"/>
</dbReference>
<feature type="domain" description="CBS" evidence="9">
    <location>
        <begin position="283"/>
        <end position="340"/>
    </location>
</feature>
<dbReference type="Proteomes" id="UP001209317">
    <property type="component" value="Unassembled WGS sequence"/>
</dbReference>
<dbReference type="EMBL" id="JAOTPL010000002">
    <property type="protein sequence ID" value="MCU7693347.1"/>
    <property type="molecule type" value="Genomic_DNA"/>
</dbReference>
<organism evidence="10 11">
    <name type="scientific">Haoranjiania flava</name>
    <dbReference type="NCBI Taxonomy" id="1856322"/>
    <lineage>
        <taxon>Bacteria</taxon>
        <taxon>Pseudomonadati</taxon>
        <taxon>Bacteroidota</taxon>
        <taxon>Chitinophagia</taxon>
        <taxon>Chitinophagales</taxon>
        <taxon>Chitinophagaceae</taxon>
        <taxon>Haoranjiania</taxon>
    </lineage>
</organism>
<evidence type="ECO:0000256" key="8">
    <source>
        <dbReference type="SAM" id="Phobius"/>
    </source>
</evidence>
<reference evidence="10" key="1">
    <citation type="submission" date="2022-10" db="EMBL/GenBank/DDBJ databases">
        <authorList>
            <person name="Kim H.S."/>
            <person name="Kim J.-S."/>
            <person name="Suh M.K."/>
            <person name="Eom M.K."/>
            <person name="Lee J.-S."/>
        </authorList>
    </citation>
    <scope>NUCLEOTIDE SEQUENCE</scope>
    <source>
        <strain evidence="10">LIP-5</strain>
    </source>
</reference>
<dbReference type="CDD" id="cd04590">
    <property type="entry name" value="CBS_pair_CorC_HlyC_assoc"/>
    <property type="match status" value="1"/>
</dbReference>
<evidence type="ECO:0000256" key="5">
    <source>
        <dbReference type="ARBA" id="ARBA00023122"/>
    </source>
</evidence>
<sequence>MVPEQISNVLLVIGIVVSLLLMLFFAGMKSAFVSSNRLNVELRRNQGTSEGLLMGKFVDHKHLFISTSYFGIVLCTVMYAFFFNQLLTSGLWLPIRFDNIYLTLLVNVFLSSFLIIFFGKFLAKVIFNRNDKLLYALLFTFNGFHKIFNPIINMTQNFANGILKYLFNVKINQEKHAFGSTNAEQRYYASSDEQEEEEMNHLEVNTHLFENALYLPSLKIRQSLTPRTEVAGLEIKTDINTALRKIIESKQSRMVVYENNIDNILGYVMMMDFFKNPPDLQSILMPVFIVPETKSVTDLLHRFSKERKSVAWVVDEFGGTAGIITVDNIIRELFGEAQDEFGRNNYVEKRISENEFIFSGRIELARLNEKYDFDFPEKESETLSGYIIRENKRIPKEKERVIVDNYVFDIISVSETKIGLVKVKMLR</sequence>
<dbReference type="Pfam" id="PF00571">
    <property type="entry name" value="CBS"/>
    <property type="match status" value="1"/>
</dbReference>
<dbReference type="InterPro" id="IPR005170">
    <property type="entry name" value="Transptr-assoc_dom"/>
</dbReference>
<dbReference type="InterPro" id="IPR044751">
    <property type="entry name" value="Ion_transp-like_CBS"/>
</dbReference>
<feature type="transmembrane region" description="Helical" evidence="8">
    <location>
        <begin position="63"/>
        <end position="82"/>
    </location>
</feature>
<accession>A0AAE3IPC2</accession>
<gene>
    <name evidence="10" type="ORF">OD355_02315</name>
</gene>
<proteinExistence type="predicted"/>
<feature type="transmembrane region" description="Helical" evidence="8">
    <location>
        <begin position="6"/>
        <end position="27"/>
    </location>
</feature>
<evidence type="ECO:0000256" key="6">
    <source>
        <dbReference type="ARBA" id="ARBA00023136"/>
    </source>
</evidence>
<feature type="transmembrane region" description="Helical" evidence="8">
    <location>
        <begin position="102"/>
        <end position="123"/>
    </location>
</feature>
<comment type="subcellular location">
    <subcellularLocation>
        <location evidence="1">Membrane</location>
        <topology evidence="1">Multi-pass membrane protein</topology>
    </subcellularLocation>
</comment>
<evidence type="ECO:0000259" key="9">
    <source>
        <dbReference type="PROSITE" id="PS51371"/>
    </source>
</evidence>
<dbReference type="PANTHER" id="PTHR22777">
    <property type="entry name" value="HEMOLYSIN-RELATED"/>
    <property type="match status" value="1"/>
</dbReference>
<evidence type="ECO:0000256" key="2">
    <source>
        <dbReference type="ARBA" id="ARBA00022692"/>
    </source>
</evidence>
<dbReference type="InterPro" id="IPR002550">
    <property type="entry name" value="CNNM"/>
</dbReference>